<protein>
    <submittedName>
        <fullName evidence="3">Uncharacterized protein</fullName>
    </submittedName>
</protein>
<feature type="region of interest" description="Disordered" evidence="2">
    <location>
        <begin position="54"/>
        <end position="80"/>
    </location>
</feature>
<keyword evidence="1" id="KW-0175">Coiled coil</keyword>
<comment type="caution">
    <text evidence="3">The sequence shown here is derived from an EMBL/GenBank/DDBJ whole genome shotgun (WGS) entry which is preliminary data.</text>
</comment>
<organism evidence="3 4">
    <name type="scientific">Lentinula lateritia</name>
    <dbReference type="NCBI Taxonomy" id="40482"/>
    <lineage>
        <taxon>Eukaryota</taxon>
        <taxon>Fungi</taxon>
        <taxon>Dikarya</taxon>
        <taxon>Basidiomycota</taxon>
        <taxon>Agaricomycotina</taxon>
        <taxon>Agaricomycetes</taxon>
        <taxon>Agaricomycetidae</taxon>
        <taxon>Agaricales</taxon>
        <taxon>Marasmiineae</taxon>
        <taxon>Omphalotaceae</taxon>
        <taxon>Lentinula</taxon>
    </lineage>
</organism>
<accession>A0A9W9E259</accession>
<evidence type="ECO:0000256" key="1">
    <source>
        <dbReference type="SAM" id="Coils"/>
    </source>
</evidence>
<feature type="compositionally biased region" description="Polar residues" evidence="2">
    <location>
        <begin position="60"/>
        <end position="71"/>
    </location>
</feature>
<proteinExistence type="predicted"/>
<dbReference type="Proteomes" id="UP001150238">
    <property type="component" value="Unassembled WGS sequence"/>
</dbReference>
<gene>
    <name evidence="3" type="ORF">C8J55DRAFT_484171</name>
</gene>
<evidence type="ECO:0000313" key="4">
    <source>
        <dbReference type="Proteomes" id="UP001150238"/>
    </source>
</evidence>
<evidence type="ECO:0000256" key="2">
    <source>
        <dbReference type="SAM" id="MobiDB-lite"/>
    </source>
</evidence>
<name>A0A9W9E259_9AGAR</name>
<dbReference type="EMBL" id="JANVFS010000001">
    <property type="protein sequence ID" value="KAJ4496284.1"/>
    <property type="molecule type" value="Genomic_DNA"/>
</dbReference>
<feature type="coiled-coil region" evidence="1">
    <location>
        <begin position="106"/>
        <end position="151"/>
    </location>
</feature>
<evidence type="ECO:0000313" key="3">
    <source>
        <dbReference type="EMBL" id="KAJ4496284.1"/>
    </source>
</evidence>
<sequence>MAENNLQITFPAPPGAPYERFGLIFTILELNRYFHRTWQSTYMLETQDVPMDIDDENGIDSKSSSDESFMNNGGGGGSGAPLSAMRRDLRATKQSQATTTQTLARITETQEQITETQDRIIKTQDQPTETLARMTENLDDMAQSQARVETEVKSNTVRLLRVENSLRGDGNVFGYEIRKFLDGSYPLIAVVGRPALPPLSYRRALLNITVVDEVKA</sequence>
<reference evidence="3" key="1">
    <citation type="submission" date="2022-08" db="EMBL/GenBank/DDBJ databases">
        <authorList>
            <consortium name="DOE Joint Genome Institute"/>
            <person name="Min B."/>
            <person name="Riley R."/>
            <person name="Sierra-Patev S."/>
            <person name="Naranjo-Ortiz M."/>
            <person name="Looney B."/>
            <person name="Konkel Z."/>
            <person name="Slot J.C."/>
            <person name="Sakamoto Y."/>
            <person name="Steenwyk J.L."/>
            <person name="Rokas A."/>
            <person name="Carro J."/>
            <person name="Camarero S."/>
            <person name="Ferreira P."/>
            <person name="Molpeceres G."/>
            <person name="Ruiz-Duenas F.J."/>
            <person name="Serrano A."/>
            <person name="Henrissat B."/>
            <person name="Drula E."/>
            <person name="Hughes K.W."/>
            <person name="Mata J.L."/>
            <person name="Ishikawa N.K."/>
            <person name="Vargas-Isla R."/>
            <person name="Ushijima S."/>
            <person name="Smith C.A."/>
            <person name="Ahrendt S."/>
            <person name="Andreopoulos W."/>
            <person name="He G."/>
            <person name="Labutti K."/>
            <person name="Lipzen A."/>
            <person name="Ng V."/>
            <person name="Sandor L."/>
            <person name="Barry K."/>
            <person name="Martinez A.T."/>
            <person name="Xiao Y."/>
            <person name="Gibbons J.G."/>
            <person name="Terashima K."/>
            <person name="Hibbett D.S."/>
            <person name="Grigoriev I.V."/>
        </authorList>
    </citation>
    <scope>NUCLEOTIDE SEQUENCE</scope>
    <source>
        <strain evidence="3">Sp2 HRB7682 ss15</strain>
    </source>
</reference>
<dbReference type="AlphaFoldDB" id="A0A9W9E259"/>
<reference evidence="3" key="2">
    <citation type="journal article" date="2023" name="Proc. Natl. Acad. Sci. U.S.A.">
        <title>A global phylogenomic analysis of the shiitake genus Lentinula.</title>
        <authorList>
            <person name="Sierra-Patev S."/>
            <person name="Min B."/>
            <person name="Naranjo-Ortiz M."/>
            <person name="Looney B."/>
            <person name="Konkel Z."/>
            <person name="Slot J.C."/>
            <person name="Sakamoto Y."/>
            <person name="Steenwyk J.L."/>
            <person name="Rokas A."/>
            <person name="Carro J."/>
            <person name="Camarero S."/>
            <person name="Ferreira P."/>
            <person name="Molpeceres G."/>
            <person name="Ruiz-Duenas F.J."/>
            <person name="Serrano A."/>
            <person name="Henrissat B."/>
            <person name="Drula E."/>
            <person name="Hughes K.W."/>
            <person name="Mata J.L."/>
            <person name="Ishikawa N.K."/>
            <person name="Vargas-Isla R."/>
            <person name="Ushijima S."/>
            <person name="Smith C.A."/>
            <person name="Donoghue J."/>
            <person name="Ahrendt S."/>
            <person name="Andreopoulos W."/>
            <person name="He G."/>
            <person name="LaButti K."/>
            <person name="Lipzen A."/>
            <person name="Ng V."/>
            <person name="Riley R."/>
            <person name="Sandor L."/>
            <person name="Barry K."/>
            <person name="Martinez A.T."/>
            <person name="Xiao Y."/>
            <person name="Gibbons J.G."/>
            <person name="Terashima K."/>
            <person name="Grigoriev I.V."/>
            <person name="Hibbett D."/>
        </authorList>
    </citation>
    <scope>NUCLEOTIDE SEQUENCE</scope>
    <source>
        <strain evidence="3">Sp2 HRB7682 ss15</strain>
    </source>
</reference>